<proteinExistence type="predicted"/>
<dbReference type="Pfam" id="PF01501">
    <property type="entry name" value="Glyco_transf_8"/>
    <property type="match status" value="1"/>
</dbReference>
<dbReference type="InterPro" id="IPR002495">
    <property type="entry name" value="Glyco_trans_8"/>
</dbReference>
<dbReference type="InterPro" id="IPR029044">
    <property type="entry name" value="Nucleotide-diphossugar_trans"/>
</dbReference>
<protein>
    <submittedName>
        <fullName evidence="4">Lipopolysaccharide biosynthesis protein, LPS:glycosyltransferase</fullName>
    </submittedName>
</protein>
<sequence length="304" mass="34826">MHIAFVIDLLAFEGLGTTLTSLVRNCGDTEKLTLHFICSDVTPKHKNNILRLLQEEAYAGKTEFHDFDAPKRFGHLNSLHGNWTTYGKFLIPEVIDAEYALYLDADLLILLDILSLQDIKFNDHFLAAAPRGPFKNALDGKFLMEKLGVDGEQRCFNAGVLLFNLKVWKERNIDQRILDLFEQFPQEFPSHDQTILNGLSGGKFHYFEGRFNNIWTPEQQPPAQLDNVIFHFAGAPKPWDFLGKTIHSGYSIWADYDTSFWDAQYKKLTLAKLHRSWKIRRSLAKHFLKRFRGAKAPAVATAAK</sequence>
<evidence type="ECO:0000313" key="4">
    <source>
        <dbReference type="EMBL" id="SDG90542.1"/>
    </source>
</evidence>
<dbReference type="GO" id="GO:0016757">
    <property type="term" value="F:glycosyltransferase activity"/>
    <property type="evidence" value="ECO:0007669"/>
    <property type="project" value="UniProtKB-KW"/>
</dbReference>
<dbReference type="GO" id="GO:0046872">
    <property type="term" value="F:metal ion binding"/>
    <property type="evidence" value="ECO:0007669"/>
    <property type="project" value="UniProtKB-KW"/>
</dbReference>
<organism evidence="4 5">
    <name type="scientific">Chitinophaga filiformis</name>
    <name type="common">Myxococcus filiformis</name>
    <name type="synonym">Flexibacter filiformis</name>
    <dbReference type="NCBI Taxonomy" id="104663"/>
    <lineage>
        <taxon>Bacteria</taxon>
        <taxon>Pseudomonadati</taxon>
        <taxon>Bacteroidota</taxon>
        <taxon>Chitinophagia</taxon>
        <taxon>Chitinophagales</taxon>
        <taxon>Chitinophagaceae</taxon>
        <taxon>Chitinophaga</taxon>
    </lineage>
</organism>
<accession>A0A1G7Y224</accession>
<dbReference type="PANTHER" id="PTHR13778">
    <property type="entry name" value="GLYCOSYLTRANSFERASE 8 DOMAIN-CONTAINING PROTEIN"/>
    <property type="match status" value="1"/>
</dbReference>
<dbReference type="AlphaFoldDB" id="A0A1G7Y224"/>
<evidence type="ECO:0000256" key="1">
    <source>
        <dbReference type="ARBA" id="ARBA00022676"/>
    </source>
</evidence>
<keyword evidence="1" id="KW-0328">Glycosyltransferase</keyword>
<evidence type="ECO:0000256" key="3">
    <source>
        <dbReference type="ARBA" id="ARBA00022723"/>
    </source>
</evidence>
<dbReference type="Gene3D" id="3.90.550.10">
    <property type="entry name" value="Spore Coat Polysaccharide Biosynthesis Protein SpsA, Chain A"/>
    <property type="match status" value="1"/>
</dbReference>
<evidence type="ECO:0000256" key="2">
    <source>
        <dbReference type="ARBA" id="ARBA00022679"/>
    </source>
</evidence>
<dbReference type="InterPro" id="IPR050748">
    <property type="entry name" value="Glycosyltrans_8_dom-fam"/>
</dbReference>
<dbReference type="Proteomes" id="UP000199045">
    <property type="component" value="Unassembled WGS sequence"/>
</dbReference>
<dbReference type="OrthoDB" id="695971at2"/>
<dbReference type="PANTHER" id="PTHR13778:SF47">
    <property type="entry name" value="LIPOPOLYSACCHARIDE 1,3-GALACTOSYLTRANSFERASE"/>
    <property type="match status" value="1"/>
</dbReference>
<reference evidence="4 5" key="1">
    <citation type="submission" date="2016-10" db="EMBL/GenBank/DDBJ databases">
        <authorList>
            <person name="de Groot N.N."/>
        </authorList>
    </citation>
    <scope>NUCLEOTIDE SEQUENCE [LARGE SCALE GENOMIC DNA]</scope>
    <source>
        <strain evidence="4 5">DSM 527</strain>
    </source>
</reference>
<keyword evidence="3" id="KW-0479">Metal-binding</keyword>
<dbReference type="STRING" id="104663.SAMN04488121_107174"/>
<gene>
    <name evidence="4" type="ORF">SAMN04488121_107174</name>
</gene>
<evidence type="ECO:0000313" key="5">
    <source>
        <dbReference type="Proteomes" id="UP000199045"/>
    </source>
</evidence>
<keyword evidence="2 4" id="KW-0808">Transferase</keyword>
<name>A0A1G7Y224_CHIFI</name>
<dbReference type="SUPFAM" id="SSF53448">
    <property type="entry name" value="Nucleotide-diphospho-sugar transferases"/>
    <property type="match status" value="1"/>
</dbReference>
<dbReference type="EMBL" id="FNBN01000007">
    <property type="protein sequence ID" value="SDG90542.1"/>
    <property type="molecule type" value="Genomic_DNA"/>
</dbReference>
<dbReference type="RefSeq" id="WP_089835779.1">
    <property type="nucleotide sequence ID" value="NZ_FNBN01000007.1"/>
</dbReference>